<proteinExistence type="predicted"/>
<reference evidence="1" key="2">
    <citation type="submission" date="2020-09" db="EMBL/GenBank/DDBJ databases">
        <authorList>
            <person name="Kikuchi T."/>
        </authorList>
    </citation>
    <scope>NUCLEOTIDE SEQUENCE</scope>
    <source>
        <strain evidence="1">Ka4C1</strain>
    </source>
</reference>
<name>A0A1I7RX09_BURXY</name>
<evidence type="ECO:0000313" key="4">
    <source>
        <dbReference type="WBParaSite" id="BXY_0527200.1"/>
    </source>
</evidence>
<dbReference type="Proteomes" id="UP000582659">
    <property type="component" value="Unassembled WGS sequence"/>
</dbReference>
<dbReference type="EMBL" id="CAJFDI010000005">
    <property type="protein sequence ID" value="CAD5230332.1"/>
    <property type="molecule type" value="Genomic_DNA"/>
</dbReference>
<protein>
    <submittedName>
        <fullName evidence="1">(pine wood nematode) hypothetical protein</fullName>
    </submittedName>
</protein>
<gene>
    <name evidence="1" type="ORF">BXYJ_LOCUS10934</name>
</gene>
<dbReference type="WBParaSite" id="BXY_0527200.1">
    <property type="protein sequence ID" value="BXY_0527200.1"/>
    <property type="gene ID" value="BXY_0527200"/>
</dbReference>
<dbReference type="EMBL" id="CAJFCV020000005">
    <property type="protein sequence ID" value="CAG9121251.1"/>
    <property type="molecule type" value="Genomic_DNA"/>
</dbReference>
<reference evidence="4" key="1">
    <citation type="submission" date="2016-11" db="UniProtKB">
        <authorList>
            <consortium name="WormBaseParasite"/>
        </authorList>
    </citation>
    <scope>IDENTIFICATION</scope>
</reference>
<sequence length="438" mass="50265">MQMSLSASQKQMSAGQHPETWIRIIEHADAQSQVELLKAIKILQRFVSAEELKYRRLCFRNHIYRLKGETWKEAFESLGSRALVYPKIANSWDLKSTKVLFCDDSDTGRFALADDCSAVVTSFDLGANYRKLIAFKYPLGVFGETSLISQGDRIVCYHPQPGVVCFYDVDREKLVRETPFPTEGTLFCNGSLLNLQTSTFLNGFDMTTKRLHGAEIDSAEAENCTFKCVYRKEGDHRFILENVDNGTYTIFDTDGKILKELSESKSVSLRQLYVRYGQIMTISRTENGNSTDLSLVVCDERTGESTLSITDFEGYKIVSERVLCKRTSSNTYMGPELCVTYVYDDFTRKWYNRKALLGGYFVRSVYDTSTCYHEDIVIVKESNGLRPRYRWYFFEVVDGSVNVKYFSTTPGQPEKFYHNLFNQLHLGVLRKETSFVDV</sequence>
<accession>A0A1I7RX09</accession>
<dbReference type="Proteomes" id="UP000095284">
    <property type="component" value="Unplaced"/>
</dbReference>
<organism evidence="2 4">
    <name type="scientific">Bursaphelenchus xylophilus</name>
    <name type="common">Pinewood nematode worm</name>
    <name type="synonym">Aphelenchoides xylophilus</name>
    <dbReference type="NCBI Taxonomy" id="6326"/>
    <lineage>
        <taxon>Eukaryota</taxon>
        <taxon>Metazoa</taxon>
        <taxon>Ecdysozoa</taxon>
        <taxon>Nematoda</taxon>
        <taxon>Chromadorea</taxon>
        <taxon>Rhabditida</taxon>
        <taxon>Tylenchina</taxon>
        <taxon>Tylenchomorpha</taxon>
        <taxon>Aphelenchoidea</taxon>
        <taxon>Aphelenchoididae</taxon>
        <taxon>Bursaphelenchus</taxon>
    </lineage>
</organism>
<keyword evidence="3" id="KW-1185">Reference proteome</keyword>
<evidence type="ECO:0000313" key="1">
    <source>
        <dbReference type="EMBL" id="CAD5230332.1"/>
    </source>
</evidence>
<evidence type="ECO:0000313" key="2">
    <source>
        <dbReference type="Proteomes" id="UP000095284"/>
    </source>
</evidence>
<dbReference type="Proteomes" id="UP000659654">
    <property type="component" value="Unassembled WGS sequence"/>
</dbReference>
<evidence type="ECO:0000313" key="3">
    <source>
        <dbReference type="Proteomes" id="UP000659654"/>
    </source>
</evidence>
<dbReference type="AlphaFoldDB" id="A0A1I7RX09"/>
<dbReference type="OrthoDB" id="10668928at2759"/>